<feature type="compositionally biased region" description="Basic and acidic residues" evidence="2">
    <location>
        <begin position="344"/>
        <end position="362"/>
    </location>
</feature>
<evidence type="ECO:0000313" key="3">
    <source>
        <dbReference type="EMBL" id="EPR56984.1"/>
    </source>
</evidence>
<feature type="compositionally biased region" description="Polar residues" evidence="2">
    <location>
        <begin position="772"/>
        <end position="791"/>
    </location>
</feature>
<dbReference type="AlphaFoldDB" id="S7VP50"/>
<feature type="region of interest" description="Disordered" evidence="2">
    <location>
        <begin position="636"/>
        <end position="659"/>
    </location>
</feature>
<feature type="non-terminal residue" evidence="3">
    <location>
        <position position="1151"/>
    </location>
</feature>
<comment type="caution">
    <text evidence="3">The sequence shown here is derived from an EMBL/GenBank/DDBJ whole genome shotgun (WGS) entry which is preliminary data.</text>
</comment>
<dbReference type="OrthoDB" id="333705at2759"/>
<feature type="compositionally biased region" description="Polar residues" evidence="2">
    <location>
        <begin position="438"/>
        <end position="447"/>
    </location>
</feature>
<organism evidence="3 4">
    <name type="scientific">Toxoplasma gondii (strain ATCC 50853 / GT1)</name>
    <dbReference type="NCBI Taxonomy" id="507601"/>
    <lineage>
        <taxon>Eukaryota</taxon>
        <taxon>Sar</taxon>
        <taxon>Alveolata</taxon>
        <taxon>Apicomplexa</taxon>
        <taxon>Conoidasida</taxon>
        <taxon>Coccidia</taxon>
        <taxon>Eucoccidiorida</taxon>
        <taxon>Eimeriorina</taxon>
        <taxon>Sarcocystidae</taxon>
        <taxon>Toxoplasma</taxon>
    </lineage>
</organism>
<feature type="compositionally biased region" description="Low complexity" evidence="2">
    <location>
        <begin position="1118"/>
        <end position="1136"/>
    </location>
</feature>
<feature type="compositionally biased region" description="Basic and acidic residues" evidence="2">
    <location>
        <begin position="636"/>
        <end position="648"/>
    </location>
</feature>
<feature type="compositionally biased region" description="Low complexity" evidence="2">
    <location>
        <begin position="825"/>
        <end position="878"/>
    </location>
</feature>
<feature type="region of interest" description="Disordered" evidence="2">
    <location>
        <begin position="694"/>
        <end position="990"/>
    </location>
</feature>
<feature type="region of interest" description="Disordered" evidence="2">
    <location>
        <begin position="438"/>
        <end position="494"/>
    </location>
</feature>
<feature type="region of interest" description="Disordered" evidence="2">
    <location>
        <begin position="1"/>
        <end position="34"/>
    </location>
</feature>
<feature type="compositionally biased region" description="Basic and acidic residues" evidence="2">
    <location>
        <begin position="965"/>
        <end position="974"/>
    </location>
</feature>
<name>S7VP50_TOXGG</name>
<feature type="region of interest" description="Disordered" evidence="2">
    <location>
        <begin position="1007"/>
        <end position="1151"/>
    </location>
</feature>
<accession>S7VP50</accession>
<feature type="compositionally biased region" description="Low complexity" evidence="2">
    <location>
        <begin position="886"/>
        <end position="898"/>
    </location>
</feature>
<feature type="compositionally biased region" description="Basic and acidic residues" evidence="2">
    <location>
        <begin position="1010"/>
        <end position="1027"/>
    </location>
</feature>
<dbReference type="EMBL" id="AAQM03000352">
    <property type="protein sequence ID" value="EPR56984.1"/>
    <property type="molecule type" value="Genomic_DNA"/>
</dbReference>
<feature type="compositionally biased region" description="Low complexity" evidence="2">
    <location>
        <begin position="1047"/>
        <end position="1083"/>
    </location>
</feature>
<reference evidence="3 4" key="1">
    <citation type="submission" date="2006-05" db="EMBL/GenBank/DDBJ databases">
        <authorList>
            <person name="Paulsen I."/>
        </authorList>
    </citation>
    <scope>NUCLEOTIDE SEQUENCE [LARGE SCALE GENOMIC DNA]</scope>
    <source>
        <strain evidence="3 4">GT1</strain>
    </source>
</reference>
<sequence length="1151" mass="118587">MSFYHPPDNAGVQQDQGRLPTVEAPGDSHDASAAAAVHPTPAIHMPAFHGSAVPRLDLSRAEAIQRQRVNIPSGTSTVKPAGSQVETAAANAVPQSTGNVFVPNMSVPSHVMAVSTPGYGYGAVPSTAFPANVMATHMLVEPNHRTASTTLGERVVQLRDPRCGPNTLCTGMPFPGCGDGIEIPVSLAADALIDLSTTRSQRIADGCRCCAGPLSVFFGQRGRQPALPVEPQRRKTASVSVSPSPSRTSFRYGHFVDPKNAYQERFASVPQPVMTEVPLNAFPVGTMPTMVFVPPHFFAGNKGVYQGKPCDLERRANEPRQSVSREGGQPRAGDRKQTTGMEKLLSERENSDAGVGGEDRKQPIQATMQAQAKRERNRTSLADACQFATGDVTVAPSGAPVQATMVLSAGVSPSKPASDKDSNVANSSVTTGFLDLRGTNQSATKMPTTEGRRARRAGSETHLATLESPLATTEGSLPASSSAAGSDHAQQSSTGSLAIWRQLEETKEQYRRVQEQFEMENESLKDENLRLQEAVVSMQSRVQHIIDVLHNLKTKNAGHPATCDKTNEDLAEACIGLVAQLVTREAVVMPGVAATEAAALQRAAGEAKVPAQIGSLGGFTSFTEDQLQQLLSLQRKDSGAKLPDHAKSGETPSGNGVECPAGAADICPGSLRKAASPACDAVAKGATSAHANMAASAPAAQRRPPLGFGSAAPRRLSIVKRESEPCLRPSKPLHSNATATGKRTAHPDGVHKEGSVDASLQTPLKPTDGKTRSASTIPVTTSDDPQPSSQDAPAAKPQESAAVEKAPLMPTSTAKDPQESKEAAKAPLVPKVAPKHAPAVTQAPKAEGGEPKAAATAPEAADAPKAAGVAKVPTKAAVVSKEGAKAPKGTPAAKEAPAIHGSEIQAAPTGSERMAFPRSPESGGVAKAPLLPKGTLKAAVGPKDAHKAALGPTGAPTVPAAGEVVEEKEKKVPDDAVTATADLTEPTPSGGIAGFFYNIFGAPAAETTADVEKAAEDTEKNESDGKANETPGALDEPPAGAQLATNLPPAKDALKAASPAKDASKSLPVSKSKPAASPPVEAAGVPEAGDAAKAPTVPRLAKDPSMVPHAKMTPKLPPAAKEPAKAPVVPKEAPAATQAPKAEGGEPKAAA</sequence>
<dbReference type="SMR" id="S7VP50"/>
<protein>
    <submittedName>
        <fullName evidence="3">Uncharacterized protein</fullName>
    </submittedName>
</protein>
<reference evidence="3 4" key="2">
    <citation type="submission" date="2013-05" db="EMBL/GenBank/DDBJ databases">
        <authorList>
            <person name="Sibley D."/>
            <person name="Venepally P."/>
            <person name="Karamycheva S."/>
            <person name="Hadjithomas M."/>
            <person name="Khan A."/>
            <person name="Brunk B."/>
            <person name="Roos D."/>
            <person name="Caler E."/>
            <person name="Lorenzi H."/>
        </authorList>
    </citation>
    <scope>NUCLEOTIDE SEQUENCE [LARGE SCALE GENOMIC DNA]</scope>
    <source>
        <strain evidence="3 4">GT1</strain>
    </source>
</reference>
<evidence type="ECO:0000256" key="1">
    <source>
        <dbReference type="SAM" id="Coils"/>
    </source>
</evidence>
<evidence type="ECO:0000256" key="2">
    <source>
        <dbReference type="SAM" id="MobiDB-lite"/>
    </source>
</evidence>
<feature type="region of interest" description="Disordered" evidence="2">
    <location>
        <begin position="312"/>
        <end position="377"/>
    </location>
</feature>
<feature type="coiled-coil region" evidence="1">
    <location>
        <begin position="503"/>
        <end position="541"/>
    </location>
</feature>
<keyword evidence="1" id="KW-0175">Coiled coil</keyword>
<dbReference type="Proteomes" id="UP000005641">
    <property type="component" value="Unassembled WGS sequence"/>
</dbReference>
<evidence type="ECO:0000313" key="4">
    <source>
        <dbReference type="Proteomes" id="UP000005641"/>
    </source>
</evidence>
<proteinExistence type="predicted"/>
<dbReference type="VEuPathDB" id="ToxoDB:TGGT1_264430"/>
<gene>
    <name evidence="3" type="ORF">TGGT1_264430</name>
</gene>
<feature type="compositionally biased region" description="Basic and acidic residues" evidence="2">
    <location>
        <begin position="745"/>
        <end position="755"/>
    </location>
</feature>